<dbReference type="CDD" id="cd07709">
    <property type="entry name" value="flavodiiron_proteins_MBL-fold"/>
    <property type="match status" value="1"/>
</dbReference>
<comment type="caution">
    <text evidence="3">The sequence shown here is derived from an EMBL/GenBank/DDBJ whole genome shotgun (WGS) entry which is preliminary data.</text>
</comment>
<feature type="domain" description="Flavodoxin-like" evidence="2">
    <location>
        <begin position="246"/>
        <end position="383"/>
    </location>
</feature>
<dbReference type="InterPro" id="IPR001279">
    <property type="entry name" value="Metallo-B-lactamas"/>
</dbReference>
<gene>
    <name evidence="3" type="ORF">DPF_0065</name>
</gene>
<comment type="similarity">
    <text evidence="1">In the N-terminal section; belongs to the zinc metallo-hydrolase group 3 family.</text>
</comment>
<dbReference type="STRING" id="1592317.DPF_0065"/>
<protein>
    <submittedName>
        <fullName evidence="3">Metallo-beta-lactamase</fullName>
    </submittedName>
</protein>
<accession>A0A194AB32</accession>
<dbReference type="SMART" id="SM00849">
    <property type="entry name" value="Lactamase_B"/>
    <property type="match status" value="1"/>
</dbReference>
<dbReference type="InterPro" id="IPR029039">
    <property type="entry name" value="Flavoprotein-like_sf"/>
</dbReference>
<dbReference type="InterPro" id="IPR008254">
    <property type="entry name" value="Flavodoxin/NO_synth"/>
</dbReference>
<dbReference type="PIRSF" id="PIRSF005243">
    <property type="entry name" value="ROO"/>
    <property type="match status" value="1"/>
</dbReference>
<dbReference type="SUPFAM" id="SSF56281">
    <property type="entry name" value="Metallo-hydrolase/oxidoreductase"/>
    <property type="match status" value="1"/>
</dbReference>
<proteinExistence type="inferred from homology"/>
<dbReference type="Pfam" id="PF19583">
    <property type="entry name" value="ODP"/>
    <property type="match status" value="1"/>
</dbReference>
<dbReference type="PROSITE" id="PS50902">
    <property type="entry name" value="FLAVODOXIN_LIKE"/>
    <property type="match status" value="1"/>
</dbReference>
<sequence length="389" mass="43329">MQKRQIRKGVHWMGAIDWNRRLFDSLVPLPDGTSYNAYLVQGSHKTALIDTVDPMMEEVLVRQLAQVPEIDYIVSQHAEQDHSGTIPLVLEIYPQSTVVCSPKAKKLLLEHLEIPDQRIQTVEDGDSLSLGDKTLRFVHTPWVHWPETMITHLPEDRILFTGDFLGSHIATTDLYAGEDPYVIEAANRYYAAIMMPFRTMIQKNLKKVRNLDFDLIAPSHGPMYDHPEQILAAYEEWSSDKVSNHVVIPYISMHGSTEIMVDHLVAALADRGVKAHKFDLTVTDLAKLASALVDAATIVIGTPTVHVGPHPLVFSTVNLANALRPKVKYAAIIGSYGWATKAVEQISGLIPNLKVEILGTIMSKGRPQDETFAQLDALADAIQAKHQTI</sequence>
<dbReference type="EMBL" id="BDFE01000004">
    <property type="protein sequence ID" value="GAU07387.1"/>
    <property type="molecule type" value="Genomic_DNA"/>
</dbReference>
<dbReference type="GO" id="GO:0009055">
    <property type="term" value="F:electron transfer activity"/>
    <property type="evidence" value="ECO:0007669"/>
    <property type="project" value="InterPro"/>
</dbReference>
<dbReference type="GO" id="GO:0046872">
    <property type="term" value="F:metal ion binding"/>
    <property type="evidence" value="ECO:0007669"/>
    <property type="project" value="InterPro"/>
</dbReference>
<keyword evidence="4" id="KW-1185">Reference proteome</keyword>
<name>A0A194AB32_9BACT</name>
<dbReference type="SUPFAM" id="SSF52218">
    <property type="entry name" value="Flavoproteins"/>
    <property type="match status" value="1"/>
</dbReference>
<evidence type="ECO:0000313" key="3">
    <source>
        <dbReference type="EMBL" id="GAU07387.1"/>
    </source>
</evidence>
<dbReference type="Gene3D" id="3.60.15.10">
    <property type="entry name" value="Ribonuclease Z/Hydroxyacylglutathione hydrolase-like"/>
    <property type="match status" value="1"/>
</dbReference>
<dbReference type="AlphaFoldDB" id="A0A194AB32"/>
<dbReference type="OrthoDB" id="9800607at2"/>
<dbReference type="GO" id="GO:0010181">
    <property type="term" value="F:FMN binding"/>
    <property type="evidence" value="ECO:0007669"/>
    <property type="project" value="InterPro"/>
</dbReference>
<evidence type="ECO:0000313" key="4">
    <source>
        <dbReference type="Proteomes" id="UP000095200"/>
    </source>
</evidence>
<evidence type="ECO:0000259" key="2">
    <source>
        <dbReference type="PROSITE" id="PS50902"/>
    </source>
</evidence>
<evidence type="ECO:0000256" key="1">
    <source>
        <dbReference type="ARBA" id="ARBA00007121"/>
    </source>
</evidence>
<dbReference type="InterPro" id="IPR036866">
    <property type="entry name" value="RibonucZ/Hydroxyglut_hydro"/>
</dbReference>
<dbReference type="Proteomes" id="UP000095200">
    <property type="component" value="Unassembled WGS sequence"/>
</dbReference>
<organism evidence="3 4">
    <name type="scientific">Desulfoplanes formicivorans</name>
    <dbReference type="NCBI Taxonomy" id="1592317"/>
    <lineage>
        <taxon>Bacteria</taxon>
        <taxon>Pseudomonadati</taxon>
        <taxon>Thermodesulfobacteriota</taxon>
        <taxon>Desulfovibrionia</taxon>
        <taxon>Desulfovibrionales</taxon>
        <taxon>Desulfoplanaceae</taxon>
        <taxon>Desulfoplanes</taxon>
    </lineage>
</organism>
<dbReference type="Gene3D" id="3.40.50.360">
    <property type="match status" value="1"/>
</dbReference>
<dbReference type="RefSeq" id="WP_069856816.1">
    <property type="nucleotide sequence ID" value="NZ_BDFE01000004.1"/>
</dbReference>
<dbReference type="InterPro" id="IPR016440">
    <property type="entry name" value="Rubredoxin-O_OxRdtase"/>
</dbReference>
<reference evidence="4" key="1">
    <citation type="submission" date="2016-06" db="EMBL/GenBank/DDBJ databases">
        <title>Draft genome sequence of Desulfoplanes formicivorans strain Pf12B.</title>
        <authorList>
            <person name="Watanabe M."/>
            <person name="Kojima H."/>
            <person name="Fukui M."/>
        </authorList>
    </citation>
    <scope>NUCLEOTIDE SEQUENCE [LARGE SCALE GENOMIC DNA]</scope>
    <source>
        <strain evidence="4">Pf12B</strain>
    </source>
</reference>
<dbReference type="PANTHER" id="PTHR43717:SF1">
    <property type="entry name" value="ANAEROBIC NITRIC OXIDE REDUCTASE FLAVORUBREDOXIN"/>
    <property type="match status" value="1"/>
</dbReference>
<dbReference type="InterPro" id="IPR045761">
    <property type="entry name" value="ODP_dom"/>
</dbReference>
<dbReference type="GO" id="GO:0016491">
    <property type="term" value="F:oxidoreductase activity"/>
    <property type="evidence" value="ECO:0007669"/>
    <property type="project" value="InterPro"/>
</dbReference>
<dbReference type="PANTHER" id="PTHR43717">
    <property type="entry name" value="ANAEROBIC NITRIC OXIDE REDUCTASE FLAVORUBREDOXIN"/>
    <property type="match status" value="1"/>
</dbReference>